<keyword evidence="3" id="KW-1185">Reference proteome</keyword>
<dbReference type="AlphaFoldDB" id="A0A3S4V6G7"/>
<accession>A0A3S4V6G7</accession>
<name>A0A3S4V6G7_9ACTO</name>
<dbReference type="InterPro" id="IPR012674">
    <property type="entry name" value="Calycin"/>
</dbReference>
<evidence type="ECO:0000259" key="1">
    <source>
        <dbReference type="Pfam" id="PF08212"/>
    </source>
</evidence>
<dbReference type="InterPro" id="IPR000566">
    <property type="entry name" value="Lipocln_cytosolic_FA-bd_dom"/>
</dbReference>
<dbReference type="SUPFAM" id="SSF50814">
    <property type="entry name" value="Lipocalins"/>
    <property type="match status" value="1"/>
</dbReference>
<gene>
    <name evidence="2" type="ORF">NCTC13354_00767</name>
</gene>
<dbReference type="Proteomes" id="UP000269542">
    <property type="component" value="Chromosome"/>
</dbReference>
<dbReference type="EMBL" id="LR134476">
    <property type="protein sequence ID" value="VEI13067.1"/>
    <property type="molecule type" value="Genomic_DNA"/>
</dbReference>
<keyword evidence="2" id="KW-0449">Lipoprotein</keyword>
<evidence type="ECO:0000313" key="2">
    <source>
        <dbReference type="EMBL" id="VEI13067.1"/>
    </source>
</evidence>
<protein>
    <submittedName>
        <fullName evidence="2">Outer membrane lipoprotein Blc</fullName>
    </submittedName>
</protein>
<reference evidence="2 3" key="1">
    <citation type="submission" date="2018-12" db="EMBL/GenBank/DDBJ databases">
        <authorList>
            <consortium name="Pathogen Informatics"/>
        </authorList>
    </citation>
    <scope>NUCLEOTIDE SEQUENCE [LARGE SCALE GENOMIC DNA]</scope>
    <source>
        <strain evidence="2 3">NCTC13354</strain>
    </source>
</reference>
<organism evidence="2 3">
    <name type="scientific">Trueperella bialowiezensis</name>
    <dbReference type="NCBI Taxonomy" id="312285"/>
    <lineage>
        <taxon>Bacteria</taxon>
        <taxon>Bacillati</taxon>
        <taxon>Actinomycetota</taxon>
        <taxon>Actinomycetes</taxon>
        <taxon>Actinomycetales</taxon>
        <taxon>Actinomycetaceae</taxon>
        <taxon>Trueperella</taxon>
    </lineage>
</organism>
<sequence>MDGEVGKLKVDFLPKFIRWIPFTSGDYWVLKLDPDYQIALVGTPNRENLWVLAGDFC</sequence>
<feature type="domain" description="Lipocalin/cytosolic fatty-acid binding" evidence="1">
    <location>
        <begin position="3"/>
        <end position="53"/>
    </location>
</feature>
<dbReference type="Gene3D" id="2.40.128.20">
    <property type="match status" value="1"/>
</dbReference>
<proteinExistence type="predicted"/>
<dbReference type="KEGG" id="tbw:NCTC13354_00767"/>
<dbReference type="Pfam" id="PF08212">
    <property type="entry name" value="Lipocalin_2"/>
    <property type="match status" value="1"/>
</dbReference>
<evidence type="ECO:0000313" key="3">
    <source>
        <dbReference type="Proteomes" id="UP000269542"/>
    </source>
</evidence>